<dbReference type="Pfam" id="PF01753">
    <property type="entry name" value="zf-MYND"/>
    <property type="match status" value="1"/>
</dbReference>
<evidence type="ECO:0000256" key="1">
    <source>
        <dbReference type="ARBA" id="ARBA00022723"/>
    </source>
</evidence>
<evidence type="ECO:0000256" key="4">
    <source>
        <dbReference type="PROSITE-ProRule" id="PRU00134"/>
    </source>
</evidence>
<feature type="domain" description="SET" evidence="5">
    <location>
        <begin position="211"/>
        <end position="483"/>
    </location>
</feature>
<sequence length="600" mass="68566">MFALARFFKVKLSVPPVSGPSSSLRHTVHVPFRTMTSFYSDRDRKVGRGYDTLMLKLLAQFGDDFGFNLDVELYRDYALTQTAILDVPEQSKCNRKAAQMRQDGNRLYVAKKFDDALLKYNESICFAEADSDQLAMGYANRSAVYFEQGEFEFALANIALAKRHKYPENLMPKLVAREHNCWEKVEAKEKFHFSRMAINVNVNPKIPFVADGIAMKVYNDEHGRGLIAEKDFQAGAVIMNEKAVLTLTTLDAQYSNCGHCSVKLTYNLIPCPGCVSMLYCSEECLQENERFTHRFECAIADKLRNVMDYSTMIGPKQFFYGLTLFGDDVQAMMDYCNGEAGKGVGNPFELDFRKKDLLEQFKVMQKGGVHHITEVDYTYRVSAAAFYAQFMKHPLVSKIVKTKAQRDFMLHTFLKYIRSCYTLIMDKRVGHMHGPTVSMLTFVGALCNHSCDPNVFFSTRNGRYTLIVLRPIRKGEQIVTSYGPTWWEPCPGYKCTYTCRCPVCMKTNWTLKKKEFPQAAYRHLLLITAATHSTTGVINNADQLNMAQQFVNRYAENYHPGEVFGAAIRIYRQFLNAGLNLAETKLEQMRAVAFWEAFDD</sequence>
<feature type="domain" description="MYND-type" evidence="6">
    <location>
        <begin position="257"/>
        <end position="297"/>
    </location>
</feature>
<proteinExistence type="predicted"/>
<dbReference type="SMART" id="SM00317">
    <property type="entry name" value="SET"/>
    <property type="match status" value="1"/>
</dbReference>
<dbReference type="PROSITE" id="PS50280">
    <property type="entry name" value="SET"/>
    <property type="match status" value="1"/>
</dbReference>
<dbReference type="InterPro" id="IPR002893">
    <property type="entry name" value="Znf_MYND"/>
</dbReference>
<dbReference type="SUPFAM" id="SSF48452">
    <property type="entry name" value="TPR-like"/>
    <property type="match status" value="1"/>
</dbReference>
<dbReference type="Pfam" id="PF00856">
    <property type="entry name" value="SET"/>
    <property type="match status" value="1"/>
</dbReference>
<dbReference type="Gene3D" id="2.170.270.10">
    <property type="entry name" value="SET domain"/>
    <property type="match status" value="1"/>
</dbReference>
<dbReference type="InterPro" id="IPR046341">
    <property type="entry name" value="SET_dom_sf"/>
</dbReference>
<dbReference type="SUPFAM" id="SSF144232">
    <property type="entry name" value="HIT/MYND zinc finger-like"/>
    <property type="match status" value="1"/>
</dbReference>
<keyword evidence="2 4" id="KW-0863">Zinc-finger</keyword>
<evidence type="ECO:0000259" key="6">
    <source>
        <dbReference type="PROSITE" id="PS50865"/>
    </source>
</evidence>
<evidence type="ECO:0000259" key="5">
    <source>
        <dbReference type="PROSITE" id="PS50280"/>
    </source>
</evidence>
<dbReference type="InterPro" id="IPR011990">
    <property type="entry name" value="TPR-like_helical_dom_sf"/>
</dbReference>
<dbReference type="AlphaFoldDB" id="A0A8D8JZW1"/>
<dbReference type="PANTHER" id="PTHR47111:SF1">
    <property type="entry name" value="SET AND MYND DOMAIN-CONTAINING PROTEIN 4"/>
    <property type="match status" value="1"/>
</dbReference>
<reference evidence="7" key="1">
    <citation type="submission" date="2021-05" db="EMBL/GenBank/DDBJ databases">
        <authorList>
            <person name="Alioto T."/>
            <person name="Alioto T."/>
            <person name="Gomez Garrido J."/>
        </authorList>
    </citation>
    <scope>NUCLEOTIDE SEQUENCE</scope>
</reference>
<organism evidence="7">
    <name type="scientific">Culex pipiens</name>
    <name type="common">House mosquito</name>
    <dbReference type="NCBI Taxonomy" id="7175"/>
    <lineage>
        <taxon>Eukaryota</taxon>
        <taxon>Metazoa</taxon>
        <taxon>Ecdysozoa</taxon>
        <taxon>Arthropoda</taxon>
        <taxon>Hexapoda</taxon>
        <taxon>Insecta</taxon>
        <taxon>Pterygota</taxon>
        <taxon>Neoptera</taxon>
        <taxon>Endopterygota</taxon>
        <taxon>Diptera</taxon>
        <taxon>Nematocera</taxon>
        <taxon>Culicoidea</taxon>
        <taxon>Culicidae</taxon>
        <taxon>Culicinae</taxon>
        <taxon>Culicini</taxon>
        <taxon>Culex</taxon>
        <taxon>Culex</taxon>
    </lineage>
</organism>
<dbReference type="Gene3D" id="1.10.220.160">
    <property type="match status" value="1"/>
</dbReference>
<dbReference type="Gene3D" id="6.10.140.2220">
    <property type="match status" value="1"/>
</dbReference>
<keyword evidence="1" id="KW-0479">Metal-binding</keyword>
<dbReference type="PANTHER" id="PTHR47111">
    <property type="entry name" value="BCDNA.LD29892"/>
    <property type="match status" value="1"/>
</dbReference>
<dbReference type="PROSITE" id="PS50865">
    <property type="entry name" value="ZF_MYND_2"/>
    <property type="match status" value="1"/>
</dbReference>
<dbReference type="SUPFAM" id="SSF82199">
    <property type="entry name" value="SET domain"/>
    <property type="match status" value="1"/>
</dbReference>
<evidence type="ECO:0000256" key="2">
    <source>
        <dbReference type="ARBA" id="ARBA00022771"/>
    </source>
</evidence>
<dbReference type="GO" id="GO:0008276">
    <property type="term" value="F:protein methyltransferase activity"/>
    <property type="evidence" value="ECO:0007669"/>
    <property type="project" value="UniProtKB-ARBA"/>
</dbReference>
<accession>A0A8D8JZW1</accession>
<dbReference type="GO" id="GO:0008757">
    <property type="term" value="F:S-adenosylmethionine-dependent methyltransferase activity"/>
    <property type="evidence" value="ECO:0007669"/>
    <property type="project" value="UniProtKB-ARBA"/>
</dbReference>
<dbReference type="PROSITE" id="PS01360">
    <property type="entry name" value="ZF_MYND_1"/>
    <property type="match status" value="1"/>
</dbReference>
<name>A0A8D8JZW1_CULPI</name>
<dbReference type="Gene3D" id="1.25.40.10">
    <property type="entry name" value="Tetratricopeptide repeat domain"/>
    <property type="match status" value="1"/>
</dbReference>
<keyword evidence="3" id="KW-0862">Zinc</keyword>
<dbReference type="InterPro" id="IPR001214">
    <property type="entry name" value="SET_dom"/>
</dbReference>
<dbReference type="EMBL" id="HBUE01198151">
    <property type="protein sequence ID" value="CAG6528556.1"/>
    <property type="molecule type" value="Transcribed_RNA"/>
</dbReference>
<dbReference type="GO" id="GO:0008270">
    <property type="term" value="F:zinc ion binding"/>
    <property type="evidence" value="ECO:0007669"/>
    <property type="project" value="UniProtKB-KW"/>
</dbReference>
<evidence type="ECO:0000313" key="7">
    <source>
        <dbReference type="EMBL" id="CAG6580301.1"/>
    </source>
</evidence>
<evidence type="ECO:0000256" key="3">
    <source>
        <dbReference type="ARBA" id="ARBA00022833"/>
    </source>
</evidence>
<dbReference type="GO" id="GO:0008170">
    <property type="term" value="F:N-methyltransferase activity"/>
    <property type="evidence" value="ECO:0007669"/>
    <property type="project" value="UniProtKB-ARBA"/>
</dbReference>
<protein>
    <submittedName>
        <fullName evidence="7">SET and MYND domain-containing protein 4</fullName>
    </submittedName>
</protein>
<dbReference type="EMBL" id="HBUE01304224">
    <property type="protein sequence ID" value="CAG6580301.1"/>
    <property type="molecule type" value="Transcribed_RNA"/>
</dbReference>